<sequence length="79" mass="9208">MKKSIVFLFSMIWITGVLFAQNPFITDQFTADPTARVFEEKVYVYPSHDIPSPIERLKEWFCTADYHVFSTETLPDGKD</sequence>
<reference evidence="1" key="1">
    <citation type="submission" date="2019-03" db="EMBL/GenBank/DDBJ databases">
        <title>Single cell metagenomics reveals metabolic interactions within the superorganism composed of flagellate Streblomastix strix and complex community of Bacteroidetes bacteria on its surface.</title>
        <authorList>
            <person name="Treitli S.C."/>
            <person name="Kolisko M."/>
            <person name="Husnik F."/>
            <person name="Keeling P."/>
            <person name="Hampl V."/>
        </authorList>
    </citation>
    <scope>NUCLEOTIDE SEQUENCE</scope>
    <source>
        <strain evidence="1">STM</strain>
    </source>
</reference>
<evidence type="ECO:0000313" key="1">
    <source>
        <dbReference type="EMBL" id="KAA6321908.1"/>
    </source>
</evidence>
<feature type="non-terminal residue" evidence="1">
    <location>
        <position position="79"/>
    </location>
</feature>
<gene>
    <name evidence="1" type="ORF">EZS27_028492</name>
</gene>
<dbReference type="AlphaFoldDB" id="A0A5J4QLS1"/>
<dbReference type="Gene3D" id="2.115.10.20">
    <property type="entry name" value="Glycosyl hydrolase domain, family 43"/>
    <property type="match status" value="1"/>
</dbReference>
<protein>
    <submittedName>
        <fullName evidence="1">Uncharacterized protein</fullName>
    </submittedName>
</protein>
<proteinExistence type="predicted"/>
<dbReference type="InterPro" id="IPR023296">
    <property type="entry name" value="Glyco_hydro_beta-prop_sf"/>
</dbReference>
<accession>A0A5J4QLS1</accession>
<comment type="caution">
    <text evidence="1">The sequence shown here is derived from an EMBL/GenBank/DDBJ whole genome shotgun (WGS) entry which is preliminary data.</text>
</comment>
<dbReference type="EMBL" id="SNRY01003182">
    <property type="protein sequence ID" value="KAA6321908.1"/>
    <property type="molecule type" value="Genomic_DNA"/>
</dbReference>
<name>A0A5J4QLS1_9ZZZZ</name>
<organism evidence="1">
    <name type="scientific">termite gut metagenome</name>
    <dbReference type="NCBI Taxonomy" id="433724"/>
    <lineage>
        <taxon>unclassified sequences</taxon>
        <taxon>metagenomes</taxon>
        <taxon>organismal metagenomes</taxon>
    </lineage>
</organism>